<proteinExistence type="predicted"/>
<name>M7BEA2_CHEMY</name>
<dbReference type="InterPro" id="IPR044822">
    <property type="entry name" value="Myb_DNA-bind_4"/>
</dbReference>
<accession>M7BEA2</accession>
<sequence length="129" mass="14142">MRDRGYSRDATQCRVKLKELRQAYQKTKESNRCSGTEPQTCRFYAELHSILGGAAATTTPPLSVDSDDGVLSTMAEDFADGEYEEEKDKLGGSTQYTVLPDSQDLFITLTEIPSQPNEAGKGTSGECTF</sequence>
<keyword evidence="3" id="KW-1185">Reference proteome</keyword>
<organism evidence="2 3">
    <name type="scientific">Chelonia mydas</name>
    <name type="common">Green sea-turtle</name>
    <name type="synonym">Chelonia agassizi</name>
    <dbReference type="NCBI Taxonomy" id="8469"/>
    <lineage>
        <taxon>Eukaryota</taxon>
        <taxon>Metazoa</taxon>
        <taxon>Chordata</taxon>
        <taxon>Craniata</taxon>
        <taxon>Vertebrata</taxon>
        <taxon>Euteleostomi</taxon>
        <taxon>Archelosauria</taxon>
        <taxon>Testudinata</taxon>
        <taxon>Testudines</taxon>
        <taxon>Cryptodira</taxon>
        <taxon>Durocryptodira</taxon>
        <taxon>Americhelydia</taxon>
        <taxon>Chelonioidea</taxon>
        <taxon>Cheloniidae</taxon>
        <taxon>Chelonia</taxon>
    </lineage>
</organism>
<dbReference type="EMBL" id="KB535020">
    <property type="protein sequence ID" value="EMP33895.1"/>
    <property type="molecule type" value="Genomic_DNA"/>
</dbReference>
<dbReference type="Pfam" id="PF13837">
    <property type="entry name" value="Myb_DNA-bind_4"/>
    <property type="match status" value="1"/>
</dbReference>
<feature type="domain" description="Myb/SANT-like DNA-binding" evidence="1">
    <location>
        <begin position="1"/>
        <end position="50"/>
    </location>
</feature>
<gene>
    <name evidence="2" type="ORF">UY3_08979</name>
</gene>
<dbReference type="PANTHER" id="PTHR47595:SF1">
    <property type="entry name" value="MYB_SANT-LIKE DNA-BINDING DOMAIN-CONTAINING PROTEIN"/>
    <property type="match status" value="1"/>
</dbReference>
<dbReference type="PANTHER" id="PTHR47595">
    <property type="entry name" value="HEAT SHOCK 70 KDA PROTEIN 14"/>
    <property type="match status" value="1"/>
</dbReference>
<evidence type="ECO:0000313" key="3">
    <source>
        <dbReference type="Proteomes" id="UP000031443"/>
    </source>
</evidence>
<dbReference type="Proteomes" id="UP000031443">
    <property type="component" value="Unassembled WGS sequence"/>
</dbReference>
<protein>
    <recommendedName>
        <fullName evidence="1">Myb/SANT-like DNA-binding domain-containing protein</fullName>
    </recommendedName>
</protein>
<dbReference type="AlphaFoldDB" id="M7BEA2"/>
<evidence type="ECO:0000259" key="1">
    <source>
        <dbReference type="Pfam" id="PF13837"/>
    </source>
</evidence>
<evidence type="ECO:0000313" key="2">
    <source>
        <dbReference type="EMBL" id="EMP33895.1"/>
    </source>
</evidence>
<reference evidence="3" key="1">
    <citation type="journal article" date="2013" name="Nat. Genet.">
        <title>The draft genomes of soft-shell turtle and green sea turtle yield insights into the development and evolution of the turtle-specific body plan.</title>
        <authorList>
            <person name="Wang Z."/>
            <person name="Pascual-Anaya J."/>
            <person name="Zadissa A."/>
            <person name="Li W."/>
            <person name="Niimura Y."/>
            <person name="Huang Z."/>
            <person name="Li C."/>
            <person name="White S."/>
            <person name="Xiong Z."/>
            <person name="Fang D."/>
            <person name="Wang B."/>
            <person name="Ming Y."/>
            <person name="Chen Y."/>
            <person name="Zheng Y."/>
            <person name="Kuraku S."/>
            <person name="Pignatelli M."/>
            <person name="Herrero J."/>
            <person name="Beal K."/>
            <person name="Nozawa M."/>
            <person name="Li Q."/>
            <person name="Wang J."/>
            <person name="Zhang H."/>
            <person name="Yu L."/>
            <person name="Shigenobu S."/>
            <person name="Wang J."/>
            <person name="Liu J."/>
            <person name="Flicek P."/>
            <person name="Searle S."/>
            <person name="Wang J."/>
            <person name="Kuratani S."/>
            <person name="Yin Y."/>
            <person name="Aken B."/>
            <person name="Zhang G."/>
            <person name="Irie N."/>
        </authorList>
    </citation>
    <scope>NUCLEOTIDE SEQUENCE [LARGE SCALE GENOMIC DNA]</scope>
</reference>